<dbReference type="Proteomes" id="UP000192074">
    <property type="component" value="Unassembled WGS sequence"/>
</dbReference>
<feature type="domain" description="Bacteriophage tail tape measure N-terminal" evidence="2">
    <location>
        <begin position="91"/>
        <end position="290"/>
    </location>
</feature>
<proteinExistence type="predicted"/>
<evidence type="ECO:0000256" key="1">
    <source>
        <dbReference type="SAM" id="Phobius"/>
    </source>
</evidence>
<protein>
    <recommendedName>
        <fullName evidence="2">Bacteriophage tail tape measure N-terminal domain-containing protein</fullName>
    </recommendedName>
</protein>
<dbReference type="EMBL" id="FCNL01000011">
    <property type="protein sequence ID" value="CVI15212.1"/>
    <property type="molecule type" value="Genomic_DNA"/>
</dbReference>
<comment type="caution">
    <text evidence="3">The sequence shown here is derived from an EMBL/GenBank/DDBJ whole genome shotgun (WGS) entry which is preliminary data.</text>
</comment>
<dbReference type="AlphaFoldDB" id="A0A822UXZ0"/>
<keyword evidence="1" id="KW-0472">Membrane</keyword>
<organism evidence="3 4">
    <name type="scientific">Agrobacterium tumefaciens str. B6</name>
    <dbReference type="NCBI Taxonomy" id="1183423"/>
    <lineage>
        <taxon>Bacteria</taxon>
        <taxon>Pseudomonadati</taxon>
        <taxon>Pseudomonadota</taxon>
        <taxon>Alphaproteobacteria</taxon>
        <taxon>Hyphomicrobiales</taxon>
        <taxon>Rhizobiaceae</taxon>
        <taxon>Rhizobium/Agrobacterium group</taxon>
        <taxon>Agrobacterium</taxon>
        <taxon>Agrobacterium tumefaciens complex</taxon>
    </lineage>
</organism>
<accession>A0A822UXZ0</accession>
<gene>
    <name evidence="3" type="ORF">AGR4A_Cc190021</name>
</gene>
<dbReference type="RefSeq" id="WP_060723192.1">
    <property type="nucleotide sequence ID" value="NZ_LMVK01000004.1"/>
</dbReference>
<evidence type="ECO:0000313" key="4">
    <source>
        <dbReference type="Proteomes" id="UP000192074"/>
    </source>
</evidence>
<sequence>MDIAQLGIEVQSGGVKSATNDLKQFTNASRVAERAAAGLSDASGKFSTSEITAMAAAMGSVEKTSNAAAKALAAASLAAQRAGSLGTTGVRSLGQSAGVARQQVQNLAFQFQDIATMMAMGQSPFMLLAQQLPQVTMYGGQLTGVMGALRSTLAGFISPLGLITTGFVLLGTAAISYFSEWFSRGSEANMTLKEQSALIQQVASDWGDAAPQMRAYADEMERAAKAKGLMDAANVASAAQYTAVEHVLARINEEYTAAIRNLRGYGDETNGVVKNLTSSFTDLQSKIMEGNATSEDLKRAQDAVNVAVDQYGTPAVLRYAAAFATLVPQINSAINAAANFRNEASSLPGLDRMNDPRTWRSAGRTDQFGADATIQGTAFPLPDNGPVPGGRPTVELSGLPKVKGSGGAKQKAYQTATASIAEQTRALQAQTAAQATLNPLVSDYGYAVAKAKVETDLLLAAEKDKKAITPELTAQISAQAESYAQAVVEQNKLTEATKKATEAVNFVKNTTAGFINDLRDGLKNGESFWESFSNAALNVLDRITDKLLNEVLDAVFKVSNAGSSSGGGGWLSSLFGGLFGGGGKGLNYFPAAPTGAMYASGTASARAGYALVGEEGPEIVKFGGGEQVVPNHRLGTAFSGGAAAANSNMPQSMHVTVGVSVDENGNLQAYVKDVARSEAVHVSTAVVKQNNKAQQNLYQNGQAQNG</sequence>
<dbReference type="Pfam" id="PF06791">
    <property type="entry name" value="TMP_2"/>
    <property type="match status" value="1"/>
</dbReference>
<evidence type="ECO:0000313" key="3">
    <source>
        <dbReference type="EMBL" id="CVI15212.1"/>
    </source>
</evidence>
<feature type="transmembrane region" description="Helical" evidence="1">
    <location>
        <begin position="156"/>
        <end position="178"/>
    </location>
</feature>
<keyword evidence="1" id="KW-0812">Transmembrane</keyword>
<dbReference type="InterPro" id="IPR009628">
    <property type="entry name" value="Phage_tape_measure_N"/>
</dbReference>
<name>A0A822UXZ0_AGRTU</name>
<keyword evidence="1" id="KW-1133">Transmembrane helix</keyword>
<reference evidence="3 4" key="1">
    <citation type="submission" date="2016-01" db="EMBL/GenBank/DDBJ databases">
        <authorList>
            <person name="Regsiter A."/>
            <person name="william w."/>
        </authorList>
    </citation>
    <scope>NUCLEOTIDE SEQUENCE [LARGE SCALE GENOMIC DNA]</scope>
    <source>
        <strain evidence="3 4">B6</strain>
    </source>
</reference>
<evidence type="ECO:0000259" key="2">
    <source>
        <dbReference type="Pfam" id="PF06791"/>
    </source>
</evidence>